<name>A0A8H7B171_9PLEO</name>
<keyword evidence="5" id="KW-0804">Transcription</keyword>
<evidence type="ECO:0000256" key="2">
    <source>
        <dbReference type="ARBA" id="ARBA00022833"/>
    </source>
</evidence>
<dbReference type="Pfam" id="PF00172">
    <property type="entry name" value="Zn_clus"/>
    <property type="match status" value="1"/>
</dbReference>
<dbReference type="InterPro" id="IPR021858">
    <property type="entry name" value="Fun_TF"/>
</dbReference>
<feature type="domain" description="Zn(2)-C6 fungal-type" evidence="8">
    <location>
        <begin position="285"/>
        <end position="311"/>
    </location>
</feature>
<reference evidence="9" key="2">
    <citation type="submission" date="2020-08" db="EMBL/GenBank/DDBJ databases">
        <title>Draft Genome Sequence of Cumin Blight Pathogen Alternaria burnsii.</title>
        <authorList>
            <person name="Feng Z."/>
        </authorList>
    </citation>
    <scope>NUCLEOTIDE SEQUENCE</scope>
    <source>
        <strain evidence="9">CBS107.38</strain>
    </source>
</reference>
<dbReference type="PANTHER" id="PTHR36206">
    <property type="entry name" value="ASPERCRYPTIN BIOSYNTHESIS CLUSTER-SPECIFIC TRANSCRIPTION REGULATOR ATNN-RELATED"/>
    <property type="match status" value="1"/>
</dbReference>
<evidence type="ECO:0000256" key="3">
    <source>
        <dbReference type="ARBA" id="ARBA00023015"/>
    </source>
</evidence>
<dbReference type="Proteomes" id="UP000596902">
    <property type="component" value="Unassembled WGS sequence"/>
</dbReference>
<dbReference type="GO" id="GO:0003677">
    <property type="term" value="F:DNA binding"/>
    <property type="evidence" value="ECO:0007669"/>
    <property type="project" value="UniProtKB-KW"/>
</dbReference>
<reference evidence="9" key="1">
    <citation type="submission" date="2020-01" db="EMBL/GenBank/DDBJ databases">
        <authorList>
            <person name="Feng Z.H.Z."/>
        </authorList>
    </citation>
    <scope>NUCLEOTIDE SEQUENCE</scope>
    <source>
        <strain evidence="9">CBS107.38</strain>
    </source>
</reference>
<protein>
    <recommendedName>
        <fullName evidence="8">Zn(2)-C6 fungal-type domain-containing protein</fullName>
    </recommendedName>
</protein>
<evidence type="ECO:0000259" key="8">
    <source>
        <dbReference type="Pfam" id="PF00172"/>
    </source>
</evidence>
<keyword evidence="10" id="KW-1185">Reference proteome</keyword>
<dbReference type="InterPro" id="IPR036864">
    <property type="entry name" value="Zn2-C6_fun-type_DNA-bd_sf"/>
</dbReference>
<evidence type="ECO:0000256" key="4">
    <source>
        <dbReference type="ARBA" id="ARBA00023125"/>
    </source>
</evidence>
<dbReference type="SUPFAM" id="SSF57701">
    <property type="entry name" value="Zn2/Cys6 DNA-binding domain"/>
    <property type="match status" value="1"/>
</dbReference>
<keyword evidence="2" id="KW-0862">Zinc</keyword>
<feature type="region of interest" description="Disordered" evidence="7">
    <location>
        <begin position="1006"/>
        <end position="1028"/>
    </location>
</feature>
<evidence type="ECO:0000256" key="7">
    <source>
        <dbReference type="SAM" id="MobiDB-lite"/>
    </source>
</evidence>
<evidence type="ECO:0000313" key="9">
    <source>
        <dbReference type="EMBL" id="KAF7671004.1"/>
    </source>
</evidence>
<dbReference type="InterPro" id="IPR001138">
    <property type="entry name" value="Zn2Cys6_DnaBD"/>
</dbReference>
<keyword evidence="6" id="KW-0539">Nucleus</keyword>
<evidence type="ECO:0000256" key="5">
    <source>
        <dbReference type="ARBA" id="ARBA00023163"/>
    </source>
</evidence>
<dbReference type="GO" id="GO:0008270">
    <property type="term" value="F:zinc ion binding"/>
    <property type="evidence" value="ECO:0007669"/>
    <property type="project" value="InterPro"/>
</dbReference>
<dbReference type="GO" id="GO:0000981">
    <property type="term" value="F:DNA-binding transcription factor activity, RNA polymerase II-specific"/>
    <property type="evidence" value="ECO:0007669"/>
    <property type="project" value="InterPro"/>
</dbReference>
<dbReference type="CDD" id="cd00067">
    <property type="entry name" value="GAL4"/>
    <property type="match status" value="1"/>
</dbReference>
<feature type="compositionally biased region" description="Basic and acidic residues" evidence="7">
    <location>
        <begin position="1006"/>
        <end position="1020"/>
    </location>
</feature>
<dbReference type="InterPro" id="IPR052360">
    <property type="entry name" value="Transcr_Regulatory_Proteins"/>
</dbReference>
<comment type="caution">
    <text evidence="9">The sequence shown here is derived from an EMBL/GenBank/DDBJ whole genome shotgun (WGS) entry which is preliminary data.</text>
</comment>
<evidence type="ECO:0000256" key="6">
    <source>
        <dbReference type="ARBA" id="ARBA00023242"/>
    </source>
</evidence>
<gene>
    <name evidence="9" type="ORF">GT037_010968</name>
</gene>
<accession>A0A8H7B171</accession>
<organism evidence="9 10">
    <name type="scientific">Alternaria burnsii</name>
    <dbReference type="NCBI Taxonomy" id="1187904"/>
    <lineage>
        <taxon>Eukaryota</taxon>
        <taxon>Fungi</taxon>
        <taxon>Dikarya</taxon>
        <taxon>Ascomycota</taxon>
        <taxon>Pezizomycotina</taxon>
        <taxon>Dothideomycetes</taxon>
        <taxon>Pleosporomycetidae</taxon>
        <taxon>Pleosporales</taxon>
        <taxon>Pleosporineae</taxon>
        <taxon>Pleosporaceae</taxon>
        <taxon>Alternaria</taxon>
        <taxon>Alternaria sect. Alternaria</taxon>
    </lineage>
</organism>
<dbReference type="GeneID" id="62209193"/>
<dbReference type="PANTHER" id="PTHR36206:SF4">
    <property type="entry name" value="HYPOTHETICAL CONSERVED PROTEIN (EUROFUNG)-RELATED"/>
    <property type="match status" value="1"/>
</dbReference>
<dbReference type="Pfam" id="PF11951">
    <property type="entry name" value="Fungal_trans_2"/>
    <property type="match status" value="1"/>
</dbReference>
<sequence length="1321" mass="149303">MSEDSSIERRIFTELAAWNRSHPAPTQPPNEMADHPYHRSAEAALSRLADFRTQNPLRFMTAPAVPSLSPGLPSPLVSPITSIPQQSWPTPNMPQFHPSRMNIPPTAYAPAYASAHQISQASHMPPLATQPLSLRPPEPQAYEPLVHPEPLVYLTYNMVYDRVYLVLRDNLTEWWTRNPDALQNVSQRLAGQIRFSGQRGMFGPDGIHSLNRINMFIGREGIYRYLCLAVLPNHGELSILLKGDLCEKDGNDPMYDEELLAMCKEGFDRGAVRLHANIVVQDEVRHVKCDETKPTCLKCTSTGRKCEGYKSSGGAFQVHIWSHSQASGPQNAISTLGNLGDSARFLEFYYHCARPALSTSFDKEFWSRIAIQMAHSEPAVRHALVALGALCQAEPGDMKHACSGLITNRDRKVMLSHYNLAIRCLVDRMRETTYSHELGLVICLLFVCIEFLQGNYHAGLTHLNNGFRLIAARRRGLAGYQNHSAGIASPSGSRSSQSAIEETVVPIFTRGMAQDLLYGFKAIHDLEVPSPTPAMYSRTQFQSFSEVQRVYFELRNATIVHLYMMGRKAIFRQEPSNDAYDERDNLVACHRIWYENMRRFELHHKLSDEESIAASALRASYYTTLIYVSCSASVIEKTYDAYLDDFKEIVRSAREVIDLTPPAKSNTAHFTLDIAIIPQLFFVATRCRCPTTRREAVALLERNPPREGLWDAQQHVVVSKRAIELEEAEVDPRTGWPVEATRLWNCVPKAGMDHFGGFWVAFIPARWVGILNADGTQKTFQLQIMASSPIRQAFEKILTDKKNRGLPPLEAEDYDQFLAAVSSLLANPAFIDEHSWQTQTLEHSISRPTFNAVIKEDCETKLDVQLEVGEELDSTGKVVFVGNVVRITVDGTACQQTKLLYKTLTSSATCILIRKGDREVLASMDERADNILIQDRLDYIRRAQNLPILTPEDHRIYQSFCRDIIYLFDVGREHIPAYPWTLEVGVTPLPAGADLLAPVVSLKESGSSRKEDAERQKQQDPNKLYPKGFDASKKESVDRIDIKVQPQWFDNNGKTILLGHDAWIQVDNLILQKVTVTSKQSQKDAMRKLFRATKDLTFRHDVFWYQRWAGHTDAATDRSKILSSMEKKQFNVKSLSPLEALLMGRVTNYGLPVLALKDRQRFVDDLVYLLDTKRKNIPFYPWKCDDKVETARIPSTLPAPAHPPSSPTSLTSLDAYGISLPHNASTDATYPADFDPSEEQNRDRIFVTMGQQDVGESFSDLEKEIFADMPWGYDHVARLKVDEYTLVKGAAEDSEEEAMSELFRHVNLLANDYRRMEKEAS</sequence>
<proteinExistence type="predicted"/>
<dbReference type="EMBL" id="JAAABM010000026">
    <property type="protein sequence ID" value="KAF7671004.1"/>
    <property type="molecule type" value="Genomic_DNA"/>
</dbReference>
<keyword evidence="4" id="KW-0238">DNA-binding</keyword>
<evidence type="ECO:0000256" key="1">
    <source>
        <dbReference type="ARBA" id="ARBA00022723"/>
    </source>
</evidence>
<dbReference type="RefSeq" id="XP_038781386.1">
    <property type="nucleotide sequence ID" value="XM_038936015.1"/>
</dbReference>
<keyword evidence="1" id="KW-0479">Metal-binding</keyword>
<evidence type="ECO:0000313" key="10">
    <source>
        <dbReference type="Proteomes" id="UP000596902"/>
    </source>
</evidence>
<keyword evidence="3" id="KW-0805">Transcription regulation</keyword>